<dbReference type="Gene3D" id="3.80.10.10">
    <property type="entry name" value="Ribonuclease Inhibitor"/>
    <property type="match status" value="1"/>
</dbReference>
<reference evidence="6 7" key="1">
    <citation type="journal article" date="2018" name="Science">
        <title>The opium poppy genome and morphinan production.</title>
        <authorList>
            <person name="Guo L."/>
            <person name="Winzer T."/>
            <person name="Yang X."/>
            <person name="Li Y."/>
            <person name="Ning Z."/>
            <person name="He Z."/>
            <person name="Teodor R."/>
            <person name="Lu Y."/>
            <person name="Bowser T.A."/>
            <person name="Graham I.A."/>
            <person name="Ye K."/>
        </authorList>
    </citation>
    <scope>NUCLEOTIDE SEQUENCE [LARGE SCALE GENOMIC DNA]</scope>
    <source>
        <strain evidence="7">cv. HN1</strain>
        <tissue evidence="6">Leaves</tissue>
    </source>
</reference>
<dbReference type="AlphaFoldDB" id="A0A4Y7L7P7"/>
<evidence type="ECO:0000259" key="4">
    <source>
        <dbReference type="Pfam" id="PF18052"/>
    </source>
</evidence>
<dbReference type="SUPFAM" id="SSF52058">
    <property type="entry name" value="L domain-like"/>
    <property type="match status" value="1"/>
</dbReference>
<dbReference type="EMBL" id="CM010724">
    <property type="protein sequence ID" value="RZC81533.1"/>
    <property type="molecule type" value="Genomic_DNA"/>
</dbReference>
<dbReference type="Gramene" id="RZC81533">
    <property type="protein sequence ID" value="RZC81533"/>
    <property type="gene ID" value="C5167_044111"/>
</dbReference>
<keyword evidence="3" id="KW-0611">Plant defense</keyword>
<keyword evidence="1" id="KW-0677">Repeat</keyword>
<dbReference type="Pfam" id="PF23598">
    <property type="entry name" value="LRR_14"/>
    <property type="match status" value="1"/>
</dbReference>
<dbReference type="PANTHER" id="PTHR47186">
    <property type="entry name" value="LEUCINE-RICH REPEAT-CONTAINING PROTEIN 57"/>
    <property type="match status" value="1"/>
</dbReference>
<dbReference type="InterPro" id="IPR041118">
    <property type="entry name" value="Rx_N"/>
</dbReference>
<dbReference type="OMA" id="LTHIGCK"/>
<feature type="domain" description="Disease resistance N-terminal" evidence="4">
    <location>
        <begin position="3"/>
        <end position="38"/>
    </location>
</feature>
<evidence type="ECO:0000259" key="5">
    <source>
        <dbReference type="Pfam" id="PF23598"/>
    </source>
</evidence>
<evidence type="ECO:0000313" key="7">
    <source>
        <dbReference type="Proteomes" id="UP000316621"/>
    </source>
</evidence>
<organism evidence="6 7">
    <name type="scientific">Papaver somniferum</name>
    <name type="common">Opium poppy</name>
    <dbReference type="NCBI Taxonomy" id="3469"/>
    <lineage>
        <taxon>Eukaryota</taxon>
        <taxon>Viridiplantae</taxon>
        <taxon>Streptophyta</taxon>
        <taxon>Embryophyta</taxon>
        <taxon>Tracheophyta</taxon>
        <taxon>Spermatophyta</taxon>
        <taxon>Magnoliopsida</taxon>
        <taxon>Ranunculales</taxon>
        <taxon>Papaveraceae</taxon>
        <taxon>Papaveroideae</taxon>
        <taxon>Papaver</taxon>
    </lineage>
</organism>
<evidence type="ECO:0000313" key="6">
    <source>
        <dbReference type="EMBL" id="RZC81533.1"/>
    </source>
</evidence>
<dbReference type="Gene3D" id="1.20.5.4130">
    <property type="match status" value="1"/>
</dbReference>
<gene>
    <name evidence="6" type="ORF">C5167_044111</name>
</gene>
<dbReference type="Pfam" id="PF18052">
    <property type="entry name" value="Rx_N"/>
    <property type="match status" value="1"/>
</dbReference>
<dbReference type="Proteomes" id="UP000316621">
    <property type="component" value="Chromosome 10"/>
</dbReference>
<keyword evidence="7" id="KW-1185">Reference proteome</keyword>
<dbReference type="InterPro" id="IPR055414">
    <property type="entry name" value="LRR_R13L4/SHOC2-like"/>
</dbReference>
<dbReference type="PANTHER" id="PTHR47186:SF3">
    <property type="entry name" value="OS09G0267800 PROTEIN"/>
    <property type="match status" value="1"/>
</dbReference>
<evidence type="ECO:0000256" key="2">
    <source>
        <dbReference type="ARBA" id="ARBA00022741"/>
    </source>
</evidence>
<name>A0A4Y7L7P7_PAPSO</name>
<feature type="domain" description="Disease resistance R13L4/SHOC-2-like LRR" evidence="5">
    <location>
        <begin position="79"/>
        <end position="202"/>
    </location>
</feature>
<protein>
    <submittedName>
        <fullName evidence="6">Uncharacterized protein</fullName>
    </submittedName>
</protein>
<keyword evidence="2" id="KW-0547">Nucleotide-binding</keyword>
<evidence type="ECO:0000256" key="1">
    <source>
        <dbReference type="ARBA" id="ARBA00022737"/>
    </source>
</evidence>
<dbReference type="GO" id="GO:0000166">
    <property type="term" value="F:nucleotide binding"/>
    <property type="evidence" value="ECO:0007669"/>
    <property type="project" value="UniProtKB-KW"/>
</dbReference>
<accession>A0A4Y7L7P7</accession>
<proteinExistence type="predicted"/>
<dbReference type="GO" id="GO:0006952">
    <property type="term" value="P:defense response"/>
    <property type="evidence" value="ECO:0007669"/>
    <property type="project" value="UniProtKB-KW"/>
</dbReference>
<dbReference type="InterPro" id="IPR032675">
    <property type="entry name" value="LRR_dom_sf"/>
</dbReference>
<sequence>MSEKRVGRWLKDLKNVAYQMEDVLDQWRTEMLRVQIDQRRRLSEDDLEDGDHDHQGANLNNREVLSYLCSVFSCLETSWELSELPDSMCGLINLQTLKLKHCDKLIKLPKDIGRMIKLRNLDIRDSGLMCLPEGIRNWTSLQTLSTFIVSAADEGCKIEELKHLDHLKECLEIKGLGRLTSEEQAAEAEFHTKRQLTELQLDFDPPEGRLASSSSDSEIFQPSSEELEAVSRLMESVLGNLQPHANLKKMTWYYLMGVPPENQKITYYGALVKDDDDWWVLNLWIPEGCVQGIAVDEIVKAPEKGPVFMKDLQEEQSHCCGEIENCLVSEITMLI</sequence>
<evidence type="ECO:0000256" key="3">
    <source>
        <dbReference type="ARBA" id="ARBA00022821"/>
    </source>
</evidence>